<dbReference type="EMBL" id="QJJX01000008">
    <property type="protein sequence ID" value="PXX22928.1"/>
    <property type="molecule type" value="Genomic_DNA"/>
</dbReference>
<evidence type="ECO:0000256" key="1">
    <source>
        <dbReference type="SAM" id="Phobius"/>
    </source>
</evidence>
<keyword evidence="1" id="KW-1133">Transmembrane helix</keyword>
<keyword evidence="3" id="KW-1185">Reference proteome</keyword>
<feature type="transmembrane region" description="Helical" evidence="1">
    <location>
        <begin position="105"/>
        <end position="121"/>
    </location>
</feature>
<dbReference type="RefSeq" id="WP_110370086.1">
    <property type="nucleotide sequence ID" value="NZ_QJJX01000008.1"/>
</dbReference>
<reference evidence="2 3" key="1">
    <citation type="submission" date="2018-05" db="EMBL/GenBank/DDBJ databases">
        <title>Genomic Encyclopedia of Type Strains, Phase I: the one thousand microbial genomes (KMG-I) project.</title>
        <authorList>
            <person name="Kyrpides N."/>
        </authorList>
    </citation>
    <scope>NUCLEOTIDE SEQUENCE [LARGE SCALE GENOMIC DNA]</scope>
    <source>
        <strain evidence="2 3">DSM 15611</strain>
    </source>
</reference>
<organism evidence="2 3">
    <name type="scientific">Hoylesella shahii DSM 15611 = JCM 12083</name>
    <dbReference type="NCBI Taxonomy" id="1122991"/>
    <lineage>
        <taxon>Bacteria</taxon>
        <taxon>Pseudomonadati</taxon>
        <taxon>Bacteroidota</taxon>
        <taxon>Bacteroidia</taxon>
        <taxon>Bacteroidales</taxon>
        <taxon>Prevotellaceae</taxon>
        <taxon>Hoylesella</taxon>
    </lineage>
</organism>
<feature type="transmembrane region" description="Helical" evidence="1">
    <location>
        <begin position="41"/>
        <end position="61"/>
    </location>
</feature>
<proteinExistence type="predicted"/>
<evidence type="ECO:0000313" key="2">
    <source>
        <dbReference type="EMBL" id="PXX22928.1"/>
    </source>
</evidence>
<dbReference type="STRING" id="1122991.GCA_000613445_02785"/>
<keyword evidence="1" id="KW-0472">Membrane</keyword>
<feature type="transmembrane region" description="Helical" evidence="1">
    <location>
        <begin position="9"/>
        <end position="35"/>
    </location>
</feature>
<keyword evidence="1" id="KW-0812">Transmembrane</keyword>
<gene>
    <name evidence="2" type="ORF">EJ73_00909</name>
</gene>
<evidence type="ECO:0000313" key="3">
    <source>
        <dbReference type="Proteomes" id="UP000248314"/>
    </source>
</evidence>
<dbReference type="AlphaFoldDB" id="A0A318HWT0"/>
<dbReference type="Proteomes" id="UP000248314">
    <property type="component" value="Unassembled WGS sequence"/>
</dbReference>
<accession>A0A318HWT0</accession>
<feature type="transmembrane region" description="Helical" evidence="1">
    <location>
        <begin position="81"/>
        <end position="99"/>
    </location>
</feature>
<sequence length="144" mass="16455">MKTQQFLNVLFYGSIILALTFVLLFETDILIGGWLADNRSADFLCAVFLELLSICAIPVAFRLVRPGKSNLSRISYERRAILRLLMLSLPMVVNTFAYYSFMGVHYGYMAIILFICLFFVMPTKSRFEREQAALQNTDNTTAND</sequence>
<comment type="caution">
    <text evidence="2">The sequence shown here is derived from an EMBL/GenBank/DDBJ whole genome shotgun (WGS) entry which is preliminary data.</text>
</comment>
<name>A0A318HWT0_9BACT</name>
<protein>
    <submittedName>
        <fullName evidence="2">Uncharacterized protein</fullName>
    </submittedName>
</protein>